<dbReference type="CDD" id="cd04301">
    <property type="entry name" value="NAT_SF"/>
    <property type="match status" value="1"/>
</dbReference>
<organism evidence="4 5">
    <name type="scientific">candidate division KSB3 bacterium</name>
    <dbReference type="NCBI Taxonomy" id="2044937"/>
    <lineage>
        <taxon>Bacteria</taxon>
        <taxon>candidate division KSB3</taxon>
    </lineage>
</organism>
<dbReference type="SUPFAM" id="SSF55729">
    <property type="entry name" value="Acyl-CoA N-acyltransferases (Nat)"/>
    <property type="match status" value="1"/>
</dbReference>
<dbReference type="PANTHER" id="PTHR43626">
    <property type="entry name" value="ACYL-COA N-ACYLTRANSFERASE"/>
    <property type="match status" value="1"/>
</dbReference>
<accession>A0A9D5JTA4</accession>
<evidence type="ECO:0000256" key="1">
    <source>
        <dbReference type="ARBA" id="ARBA00022679"/>
    </source>
</evidence>
<dbReference type="GO" id="GO:0005737">
    <property type="term" value="C:cytoplasm"/>
    <property type="evidence" value="ECO:0007669"/>
    <property type="project" value="TreeGrafter"/>
</dbReference>
<evidence type="ECO:0000259" key="3">
    <source>
        <dbReference type="PROSITE" id="PS51186"/>
    </source>
</evidence>
<gene>
    <name evidence="4" type="ORF">GF339_03835</name>
</gene>
<keyword evidence="2" id="KW-0012">Acyltransferase</keyword>
<evidence type="ECO:0000256" key="2">
    <source>
        <dbReference type="ARBA" id="ARBA00023315"/>
    </source>
</evidence>
<dbReference type="Proteomes" id="UP000649604">
    <property type="component" value="Unassembled WGS sequence"/>
</dbReference>
<feature type="domain" description="N-acetyltransferase" evidence="3">
    <location>
        <begin position="17"/>
        <end position="156"/>
    </location>
</feature>
<comment type="caution">
    <text evidence="4">The sequence shown here is derived from an EMBL/GenBank/DDBJ whole genome shotgun (WGS) entry which is preliminary data.</text>
</comment>
<dbReference type="Gene3D" id="3.40.630.30">
    <property type="match status" value="1"/>
</dbReference>
<dbReference type="PROSITE" id="PS51186">
    <property type="entry name" value="GNAT"/>
    <property type="match status" value="1"/>
</dbReference>
<dbReference type="GO" id="GO:0008080">
    <property type="term" value="F:N-acetyltransferase activity"/>
    <property type="evidence" value="ECO:0007669"/>
    <property type="project" value="InterPro"/>
</dbReference>
<dbReference type="NCBIfam" id="NF005840">
    <property type="entry name" value="PRK07757.1"/>
    <property type="match status" value="1"/>
</dbReference>
<dbReference type="InterPro" id="IPR000182">
    <property type="entry name" value="GNAT_dom"/>
</dbReference>
<dbReference type="InterPro" id="IPR016181">
    <property type="entry name" value="Acyl_CoA_acyltransferase"/>
</dbReference>
<dbReference type="EMBL" id="WJJP01000117">
    <property type="protein sequence ID" value="MBD3323689.1"/>
    <property type="molecule type" value="Genomic_DNA"/>
</dbReference>
<dbReference type="PANTHER" id="PTHR43626:SF4">
    <property type="entry name" value="GCN5-RELATED N-ACETYLTRANSFERASE 2, CHLOROPLASTIC"/>
    <property type="match status" value="1"/>
</dbReference>
<proteinExistence type="predicted"/>
<evidence type="ECO:0000313" key="4">
    <source>
        <dbReference type="EMBL" id="MBD3323689.1"/>
    </source>
</evidence>
<name>A0A9D5JTA4_9BACT</name>
<dbReference type="Pfam" id="PF00583">
    <property type="entry name" value="Acetyltransf_1"/>
    <property type="match status" value="1"/>
</dbReference>
<reference evidence="4" key="1">
    <citation type="submission" date="2019-11" db="EMBL/GenBank/DDBJ databases">
        <title>Microbial mats filling the niche in hypersaline microbial mats.</title>
        <authorList>
            <person name="Wong H.L."/>
            <person name="Macleod F.I."/>
            <person name="White R.A. III"/>
            <person name="Burns B.P."/>
        </authorList>
    </citation>
    <scope>NUCLEOTIDE SEQUENCE</scope>
    <source>
        <strain evidence="4">Rbin_158</strain>
    </source>
</reference>
<evidence type="ECO:0000313" key="5">
    <source>
        <dbReference type="Proteomes" id="UP000649604"/>
    </source>
</evidence>
<dbReference type="AlphaFoldDB" id="A0A9D5JTA4"/>
<dbReference type="InterPro" id="IPR045039">
    <property type="entry name" value="NSI-like"/>
</dbReference>
<protein>
    <submittedName>
        <fullName evidence="4">N-acetyltransferase</fullName>
    </submittedName>
</protein>
<sequence>MVRDNEDMMMQYLSGGTVIRQATATDVEAIYALIKTHSERGIMLPRSKYKIFSRLQGFVVLEEEQQGIIGCGALVILWGDLAEIQSLVIAAGFQGQGYGKAIATSLINRAAALNIPKVLTLTYQVEFFRTLGFDIVNKDSIPRKIWGECLECPKLEECDETAMIYQITW</sequence>
<keyword evidence="1" id="KW-0808">Transferase</keyword>